<evidence type="ECO:0000313" key="1">
    <source>
        <dbReference type="EMBL" id="MFD1629685.1"/>
    </source>
</evidence>
<reference evidence="2" key="1">
    <citation type="journal article" date="2019" name="Int. J. Syst. Evol. Microbiol.">
        <title>The Global Catalogue of Microorganisms (GCM) 10K type strain sequencing project: providing services to taxonomists for standard genome sequencing and annotation.</title>
        <authorList>
            <consortium name="The Broad Institute Genomics Platform"/>
            <consortium name="The Broad Institute Genome Sequencing Center for Infectious Disease"/>
            <person name="Wu L."/>
            <person name="Ma J."/>
        </authorList>
    </citation>
    <scope>NUCLEOTIDE SEQUENCE [LARGE SCALE GENOMIC DNA]</scope>
    <source>
        <strain evidence="2">CCUG 53762</strain>
    </source>
</reference>
<proteinExistence type="predicted"/>
<evidence type="ECO:0000313" key="2">
    <source>
        <dbReference type="Proteomes" id="UP001597118"/>
    </source>
</evidence>
<keyword evidence="2" id="KW-1185">Reference proteome</keyword>
<organism evidence="1 2">
    <name type="scientific">Pseudopedobacter beijingensis</name>
    <dbReference type="NCBI Taxonomy" id="1207056"/>
    <lineage>
        <taxon>Bacteria</taxon>
        <taxon>Pseudomonadati</taxon>
        <taxon>Bacteroidota</taxon>
        <taxon>Sphingobacteriia</taxon>
        <taxon>Sphingobacteriales</taxon>
        <taxon>Sphingobacteriaceae</taxon>
        <taxon>Pseudopedobacter</taxon>
    </lineage>
</organism>
<gene>
    <name evidence="1" type="ORF">ACFSAH_07350</name>
</gene>
<protein>
    <submittedName>
        <fullName evidence="1">Uncharacterized protein</fullName>
    </submittedName>
</protein>
<name>A0ABW4IA88_9SPHI</name>
<sequence>MIFFEFYQLIVPKQILETKYPGGLEHFIKDIPNGTYTEDARLASARFLKLEEINAFVDLLAGKGLHFHRPEFYSNDFTVFTATGAWWKADWLNANAMICFLKEC</sequence>
<accession>A0ABW4IA88</accession>
<dbReference type="EMBL" id="JBHUDG010000006">
    <property type="protein sequence ID" value="MFD1629685.1"/>
    <property type="molecule type" value="Genomic_DNA"/>
</dbReference>
<dbReference type="Proteomes" id="UP001597118">
    <property type="component" value="Unassembled WGS sequence"/>
</dbReference>
<comment type="caution">
    <text evidence="1">The sequence shown here is derived from an EMBL/GenBank/DDBJ whole genome shotgun (WGS) entry which is preliminary data.</text>
</comment>
<dbReference type="RefSeq" id="WP_379662066.1">
    <property type="nucleotide sequence ID" value="NZ_JBHUDG010000006.1"/>
</dbReference>